<organism evidence="2 3">
    <name type="scientific">Chitinophaga pinensis</name>
    <dbReference type="NCBI Taxonomy" id="79329"/>
    <lineage>
        <taxon>Bacteria</taxon>
        <taxon>Pseudomonadati</taxon>
        <taxon>Bacteroidota</taxon>
        <taxon>Chitinophagia</taxon>
        <taxon>Chitinophagales</taxon>
        <taxon>Chitinophagaceae</taxon>
        <taxon>Chitinophaga</taxon>
    </lineage>
</organism>
<evidence type="ECO:0000259" key="1">
    <source>
        <dbReference type="PROSITE" id="PS50222"/>
    </source>
</evidence>
<dbReference type="InterPro" id="IPR002048">
    <property type="entry name" value="EF_hand_dom"/>
</dbReference>
<feature type="domain" description="EF-hand" evidence="1">
    <location>
        <begin position="156"/>
        <end position="174"/>
    </location>
</feature>
<protein>
    <recommendedName>
        <fullName evidence="1">EF-hand domain-containing protein</fullName>
    </recommendedName>
</protein>
<dbReference type="InterPro" id="IPR018247">
    <property type="entry name" value="EF_Hand_1_Ca_BS"/>
</dbReference>
<accession>A0A5C6LWZ5</accession>
<dbReference type="RefSeq" id="WP_146305757.1">
    <property type="nucleotide sequence ID" value="NZ_VOHS01000012.1"/>
</dbReference>
<dbReference type="PROSITE" id="PS00018">
    <property type="entry name" value="EF_HAND_1"/>
    <property type="match status" value="1"/>
</dbReference>
<dbReference type="AlphaFoldDB" id="A0A5C6LWZ5"/>
<name>A0A5C6LWZ5_9BACT</name>
<dbReference type="OrthoDB" id="982085at2"/>
<evidence type="ECO:0000313" key="3">
    <source>
        <dbReference type="Proteomes" id="UP000318815"/>
    </source>
</evidence>
<evidence type="ECO:0000313" key="2">
    <source>
        <dbReference type="EMBL" id="TWV99875.1"/>
    </source>
</evidence>
<dbReference type="EMBL" id="VOHS01000012">
    <property type="protein sequence ID" value="TWV99875.1"/>
    <property type="molecule type" value="Genomic_DNA"/>
</dbReference>
<proteinExistence type="predicted"/>
<comment type="caution">
    <text evidence="2">The sequence shown here is derived from an EMBL/GenBank/DDBJ whole genome shotgun (WGS) entry which is preliminary data.</text>
</comment>
<dbReference type="Proteomes" id="UP000318815">
    <property type="component" value="Unassembled WGS sequence"/>
</dbReference>
<keyword evidence="3" id="KW-1185">Reference proteome</keyword>
<reference evidence="2 3" key="1">
    <citation type="submission" date="2019-08" db="EMBL/GenBank/DDBJ databases">
        <title>Whole genome sequencing of chitin degrading bacteria Chitinophaga pinensis YS16.</title>
        <authorList>
            <person name="Singh R.P."/>
            <person name="Manchanda G."/>
            <person name="Maurya I.K."/>
            <person name="Joshi N.K."/>
            <person name="Srivastava A.K."/>
        </authorList>
    </citation>
    <scope>NUCLEOTIDE SEQUENCE [LARGE SCALE GENOMIC DNA]</scope>
    <source>
        <strain evidence="2 3">YS-16</strain>
    </source>
</reference>
<dbReference type="GO" id="GO:0005509">
    <property type="term" value="F:calcium ion binding"/>
    <property type="evidence" value="ECO:0007669"/>
    <property type="project" value="InterPro"/>
</dbReference>
<sequence>MLEQLTQLIQQSGLQSVINNPEVPNEHNDGVIAEAQSTILSTFSQLQANGETQQVNEALESADHPVTQNIQQNFAGNIMEKFGINGSTAASIAAVLIPTVLNAMKGGQQSGGAGNGFNIQDILSSLGGGNLAGGLGNLGGGNIQNTINNIGGKFGFDKDGDGDVDLSDLTKMFR</sequence>
<dbReference type="PROSITE" id="PS50222">
    <property type="entry name" value="EF_HAND_2"/>
    <property type="match status" value="1"/>
</dbReference>
<gene>
    <name evidence="2" type="ORF">FEF09_14350</name>
</gene>